<dbReference type="Proteomes" id="UP000682733">
    <property type="component" value="Unassembled WGS sequence"/>
</dbReference>
<evidence type="ECO:0000313" key="3">
    <source>
        <dbReference type="EMBL" id="CAF3542431.1"/>
    </source>
</evidence>
<dbReference type="EMBL" id="CAJOBA010000576">
    <property type="protein sequence ID" value="CAF3542431.1"/>
    <property type="molecule type" value="Genomic_DNA"/>
</dbReference>
<evidence type="ECO:0000313" key="2">
    <source>
        <dbReference type="EMBL" id="CAF0762523.1"/>
    </source>
</evidence>
<dbReference type="SUPFAM" id="SSF53300">
    <property type="entry name" value="vWA-like"/>
    <property type="match status" value="1"/>
</dbReference>
<name>A0A8S2CX59_9BILA</name>
<gene>
    <name evidence="2" type="ORF">OVA965_LOCUS2634</name>
    <name evidence="3" type="ORF">TMI583_LOCUS2634</name>
</gene>
<dbReference type="EMBL" id="CAJNOK010000576">
    <property type="protein sequence ID" value="CAF0762523.1"/>
    <property type="molecule type" value="Genomic_DNA"/>
</dbReference>
<organism evidence="2 4">
    <name type="scientific">Didymodactylos carnosus</name>
    <dbReference type="NCBI Taxonomy" id="1234261"/>
    <lineage>
        <taxon>Eukaryota</taxon>
        <taxon>Metazoa</taxon>
        <taxon>Spiralia</taxon>
        <taxon>Gnathifera</taxon>
        <taxon>Rotifera</taxon>
        <taxon>Eurotatoria</taxon>
        <taxon>Bdelloidea</taxon>
        <taxon>Philodinida</taxon>
        <taxon>Philodinidae</taxon>
        <taxon>Didymodactylos</taxon>
    </lineage>
</organism>
<dbReference type="InterPro" id="IPR036465">
    <property type="entry name" value="vWFA_dom_sf"/>
</dbReference>
<comment type="caution">
    <text evidence="2">The sequence shown here is derived from an EMBL/GenBank/DDBJ whole genome shotgun (WGS) entry which is preliminary data.</text>
</comment>
<evidence type="ECO:0000313" key="4">
    <source>
        <dbReference type="Proteomes" id="UP000677228"/>
    </source>
</evidence>
<evidence type="ECO:0008006" key="5">
    <source>
        <dbReference type="Google" id="ProtNLM"/>
    </source>
</evidence>
<reference evidence="2" key="1">
    <citation type="submission" date="2021-02" db="EMBL/GenBank/DDBJ databases">
        <authorList>
            <person name="Nowell W R."/>
        </authorList>
    </citation>
    <scope>NUCLEOTIDE SEQUENCE</scope>
</reference>
<evidence type="ECO:0000256" key="1">
    <source>
        <dbReference type="SAM" id="MobiDB-lite"/>
    </source>
</evidence>
<dbReference type="PANTHER" id="PTHR34706">
    <property type="entry name" value="SLR1338 PROTEIN"/>
    <property type="match status" value="1"/>
</dbReference>
<dbReference type="Gene3D" id="3.40.50.410">
    <property type="entry name" value="von Willebrand factor, type A domain"/>
    <property type="match status" value="1"/>
</dbReference>
<feature type="compositionally biased region" description="Basic residues" evidence="1">
    <location>
        <begin position="314"/>
        <end position="327"/>
    </location>
</feature>
<accession>A0A8S2CX59</accession>
<dbReference type="Proteomes" id="UP000677228">
    <property type="component" value="Unassembled WGS sequence"/>
</dbReference>
<feature type="region of interest" description="Disordered" evidence="1">
    <location>
        <begin position="306"/>
        <end position="328"/>
    </location>
</feature>
<protein>
    <recommendedName>
        <fullName evidence="5">VWFA domain-containing protein</fullName>
    </recommendedName>
</protein>
<proteinExistence type="predicted"/>
<feature type="region of interest" description="Disordered" evidence="1">
    <location>
        <begin position="1"/>
        <end position="54"/>
    </location>
</feature>
<sequence>MFPQHPPASTSSSSMYPNPNQQQFGFNSMAGAPASTSSSSMYPNPNQQQQGNYLTSSEERMVKFRQIVGQYEINQDFAMRLRNLEGFEVVFICDDSGSMGTAIGNITSAFDRRPTRWDELKQTVSIVVDICNVLDPDGVDIYFLNREPQFHVKSSSELIPTFAVPPAGGTPLARCLRQVLQAKRAEIQERKLLILIATDGIPTDDSGRNDIRSLEQVLKHERNPIDRILVTFIACTDDDESIDYLNKWDENIPKLDVCDDFRSEKREIQNVQGKDFPFSYGDYVVKILLGSLDPWFDSLDNKKSIRQAPSATAHHAHHTHHTHHTHDKHKETVITYGWSVLLTANDKTWQRLQIMNNEPNEPLPPPYSQVQLPSLVVVPAPAAGLGPGQHFEVLPQIPALQQIPGKLYQSKPCCYQYNKVLFVAGAGGRPRTRVRSTVINV</sequence>
<dbReference type="PANTHER" id="PTHR34706:SF1">
    <property type="entry name" value="VWFA DOMAIN-CONTAINING PROTEIN"/>
    <property type="match status" value="1"/>
</dbReference>
<dbReference type="AlphaFoldDB" id="A0A8S2CX59"/>
<feature type="compositionally biased region" description="Polar residues" evidence="1">
    <location>
        <begin position="7"/>
        <end position="26"/>
    </location>
</feature>